<sequence length="72" mass="8084">MWGLVLIVGAIAGVVLARSGGARKEAAYRTTLYNELEEEFKTYKAKANEKEKKLARELQTERNKLDELTGRG</sequence>
<dbReference type="EMBL" id="JABFCR010000040">
    <property type="protein sequence ID" value="NNU34318.1"/>
    <property type="molecule type" value="Genomic_DNA"/>
</dbReference>
<evidence type="ECO:0000313" key="2">
    <source>
        <dbReference type="EMBL" id="NNU34318.1"/>
    </source>
</evidence>
<keyword evidence="3" id="KW-1185">Reference proteome</keyword>
<protein>
    <recommendedName>
        <fullName evidence="4">YtxH domain-containing protein</fullName>
    </recommendedName>
</protein>
<gene>
    <name evidence="2" type="ORF">HK413_09460</name>
</gene>
<dbReference type="Proteomes" id="UP000566071">
    <property type="component" value="Unassembled WGS sequence"/>
</dbReference>
<comment type="caution">
    <text evidence="2">The sequence shown here is derived from an EMBL/GenBank/DDBJ whole genome shotgun (WGS) entry which is preliminary data.</text>
</comment>
<evidence type="ECO:0000313" key="3">
    <source>
        <dbReference type="Proteomes" id="UP000566071"/>
    </source>
</evidence>
<evidence type="ECO:0008006" key="4">
    <source>
        <dbReference type="Google" id="ProtNLM"/>
    </source>
</evidence>
<reference evidence="2 3" key="1">
    <citation type="submission" date="2020-05" db="EMBL/GenBank/DDBJ databases">
        <authorList>
            <person name="Khan S.A."/>
            <person name="Jeon C.O."/>
            <person name="Chun B.H."/>
        </authorList>
    </citation>
    <scope>NUCLEOTIDE SEQUENCE [LARGE SCALE GENOMIC DNA]</scope>
    <source>
        <strain evidence="2 3">S1162</strain>
    </source>
</reference>
<keyword evidence="1" id="KW-0175">Coiled coil</keyword>
<feature type="coiled-coil region" evidence="1">
    <location>
        <begin position="33"/>
        <end position="71"/>
    </location>
</feature>
<evidence type="ECO:0000256" key="1">
    <source>
        <dbReference type="SAM" id="Coils"/>
    </source>
</evidence>
<name>A0ABX1W2A4_9SPHI</name>
<dbReference type="RefSeq" id="WP_175270001.1">
    <property type="nucleotide sequence ID" value="NZ_JABFCR010000040.1"/>
</dbReference>
<proteinExistence type="predicted"/>
<organism evidence="2 3">
    <name type="scientific">Mucilaginibacter humi</name>
    <dbReference type="NCBI Taxonomy" id="2732510"/>
    <lineage>
        <taxon>Bacteria</taxon>
        <taxon>Pseudomonadati</taxon>
        <taxon>Bacteroidota</taxon>
        <taxon>Sphingobacteriia</taxon>
        <taxon>Sphingobacteriales</taxon>
        <taxon>Sphingobacteriaceae</taxon>
        <taxon>Mucilaginibacter</taxon>
    </lineage>
</organism>
<accession>A0ABX1W2A4</accession>